<dbReference type="GO" id="GO:0042802">
    <property type="term" value="F:identical protein binding"/>
    <property type="evidence" value="ECO:0000318"/>
    <property type="project" value="GO_Central"/>
</dbReference>
<sequence length="434" mass="48069">MGRLSKREIVELSNNYMMTNVARWWEDDPIVVESGKGAIIKDVDGREYIDLHAMHAVASQGYSHPKIINAVKEQLEKIFVVATDFYNEPQALLAKKLAEITPGKLKRSFFVNSGAEAVETAILLAKRAKSRPGIMALWMAFHGRTHMPRTLTGFSKYKKGMGAFPYGVFHIPNYYCYRCPLGLEYPSCNLQCARMVDDALKYAAPEDVAAFIAEPIQGTAGNIVPPADYFKVVKNILNQYDILFIADEVITGFGRTGKMFAIEHFGVEPDIMTMAKALGGGFPVAAAIATEEVGTSFKPLDHYSTYGGNPLAMAAALAAISVIEEEKLVEKAARDGEYMLKRLRELMDKHEIIGEVDGKGLLIGMELVKDRKTKEPAVEETVKFRSELRKRGVIIGPPGWTGSRVRINPPLVITREQIDVAINAIDESLKAIKR</sequence>
<comment type="similarity">
    <text evidence="5">Belongs to the class-III pyridoxal-phosphate-dependent aminotransferase family.</text>
</comment>
<gene>
    <name evidence="6" type="ordered locus">Kcr_0830</name>
</gene>
<dbReference type="EnsemblBacteria" id="ACB07577">
    <property type="protein sequence ID" value="ACB07577"/>
    <property type="gene ID" value="Kcr_0830"/>
</dbReference>
<name>B1L548_KORCO</name>
<dbReference type="eggNOG" id="arCOG00915">
    <property type="taxonomic scope" value="Archaea"/>
</dbReference>
<evidence type="ECO:0000256" key="4">
    <source>
        <dbReference type="ARBA" id="ARBA00022898"/>
    </source>
</evidence>
<evidence type="ECO:0000313" key="6">
    <source>
        <dbReference type="EMBL" id="ACB07577.1"/>
    </source>
</evidence>
<dbReference type="InterPro" id="IPR015422">
    <property type="entry name" value="PyrdxlP-dep_Trfase_small"/>
</dbReference>
<evidence type="ECO:0000256" key="5">
    <source>
        <dbReference type="RuleBase" id="RU003560"/>
    </source>
</evidence>
<dbReference type="GO" id="GO:0030170">
    <property type="term" value="F:pyridoxal phosphate binding"/>
    <property type="evidence" value="ECO:0000318"/>
    <property type="project" value="GO_Central"/>
</dbReference>
<dbReference type="CDD" id="cd00610">
    <property type="entry name" value="OAT_like"/>
    <property type="match status" value="1"/>
</dbReference>
<dbReference type="KEGG" id="kcr:Kcr_0830"/>
<keyword evidence="7" id="KW-1185">Reference proteome</keyword>
<dbReference type="Proteomes" id="UP000001686">
    <property type="component" value="Chromosome"/>
</dbReference>
<dbReference type="PANTHER" id="PTHR11986:SF79">
    <property type="entry name" value="ACETYLORNITHINE AMINOTRANSFERASE, MITOCHONDRIAL"/>
    <property type="match status" value="1"/>
</dbReference>
<dbReference type="PhylomeDB" id="B1L548"/>
<keyword evidence="2 6" id="KW-0032">Aminotransferase</keyword>
<dbReference type="STRING" id="374847.Kcr_0830"/>
<comment type="cofactor">
    <cofactor evidence="1">
        <name>pyridoxal 5'-phosphate</name>
        <dbReference type="ChEBI" id="CHEBI:597326"/>
    </cofactor>
</comment>
<dbReference type="FunFam" id="3.40.640.10:FF:000182">
    <property type="entry name" value="4-aminobutyrate aminotransferase"/>
    <property type="match status" value="1"/>
</dbReference>
<evidence type="ECO:0000256" key="1">
    <source>
        <dbReference type="ARBA" id="ARBA00001933"/>
    </source>
</evidence>
<dbReference type="InterPro" id="IPR050103">
    <property type="entry name" value="Class-III_PLP-dep_AT"/>
</dbReference>
<evidence type="ECO:0000313" key="7">
    <source>
        <dbReference type="Proteomes" id="UP000001686"/>
    </source>
</evidence>
<dbReference type="GeneID" id="6094108"/>
<dbReference type="Pfam" id="PF00202">
    <property type="entry name" value="Aminotran_3"/>
    <property type="match status" value="1"/>
</dbReference>
<dbReference type="EC" id="2.6.1.11" evidence="6"/>
<dbReference type="AlphaFoldDB" id="B1L548"/>
<dbReference type="Gene3D" id="3.90.1150.10">
    <property type="entry name" value="Aspartate Aminotransferase, domain 1"/>
    <property type="match status" value="1"/>
</dbReference>
<dbReference type="PANTHER" id="PTHR11986">
    <property type="entry name" value="AMINOTRANSFERASE CLASS III"/>
    <property type="match status" value="1"/>
</dbReference>
<proteinExistence type="inferred from homology"/>
<dbReference type="PIRSF" id="PIRSF000521">
    <property type="entry name" value="Transaminase_4ab_Lys_Orn"/>
    <property type="match status" value="1"/>
</dbReference>
<protein>
    <submittedName>
        <fullName evidence="6">4-aminobutyrate aminotransferase</fullName>
        <ecNumber evidence="6">2.6.1.11</ecNumber>
    </submittedName>
</protein>
<evidence type="ECO:0000256" key="3">
    <source>
        <dbReference type="ARBA" id="ARBA00022679"/>
    </source>
</evidence>
<dbReference type="InterPro" id="IPR015424">
    <property type="entry name" value="PyrdxlP-dep_Trfase"/>
</dbReference>
<dbReference type="InterPro" id="IPR015421">
    <property type="entry name" value="PyrdxlP-dep_Trfase_major"/>
</dbReference>
<keyword evidence="3 6" id="KW-0808">Transferase</keyword>
<dbReference type="InterPro" id="IPR005814">
    <property type="entry name" value="Aminotrans_3"/>
</dbReference>
<dbReference type="PROSITE" id="PS00600">
    <property type="entry name" value="AA_TRANSFER_CLASS_3"/>
    <property type="match status" value="1"/>
</dbReference>
<reference evidence="6 7" key="1">
    <citation type="journal article" date="2008" name="Proc. Natl. Acad. Sci. U.S.A.">
        <title>A korarchaeal genome reveals new insights into the evolution of the Archaea.</title>
        <authorList>
            <person name="Elkins J.G."/>
            <person name="Podar M."/>
            <person name="Graham D.E."/>
            <person name="Makarova K.S."/>
            <person name="Wolf Y."/>
            <person name="Randau L."/>
            <person name="Hedlund B.P."/>
            <person name="Brochier-Armanet C."/>
            <person name="Kunin V."/>
            <person name="Anderson I."/>
            <person name="Lapidus A."/>
            <person name="Goltsman E."/>
            <person name="Barry K."/>
            <person name="Koonin E.V."/>
            <person name="Hugenholtz P."/>
            <person name="Kyrpides N."/>
            <person name="Wanner G."/>
            <person name="Richardson P."/>
            <person name="Keller M."/>
            <person name="Stetter K.O."/>
        </authorList>
    </citation>
    <scope>NUCLEOTIDE SEQUENCE [LARGE SCALE GENOMIC DNA]</scope>
    <source>
        <strain evidence="7">OPF8</strain>
    </source>
</reference>
<dbReference type="EMBL" id="CP000968">
    <property type="protein sequence ID" value="ACB07577.1"/>
    <property type="molecule type" value="Genomic_DNA"/>
</dbReference>
<dbReference type="GO" id="GO:0003992">
    <property type="term" value="F:N2-acetyl-L-ornithine:2-oxoglutarate 5-aminotransferase activity"/>
    <property type="evidence" value="ECO:0007669"/>
    <property type="project" value="UniProtKB-EC"/>
</dbReference>
<dbReference type="InterPro" id="IPR049704">
    <property type="entry name" value="Aminotrans_3_PPA_site"/>
</dbReference>
<dbReference type="HOGENOM" id="CLU_016922_10_0_2"/>
<dbReference type="InParanoid" id="B1L548"/>
<dbReference type="RefSeq" id="WP_012309474.1">
    <property type="nucleotide sequence ID" value="NC_010482.1"/>
</dbReference>
<keyword evidence="4 5" id="KW-0663">Pyridoxal phosphate</keyword>
<organism evidence="6 7">
    <name type="scientific">Korarchaeum cryptofilum (strain OPF8)</name>
    <dbReference type="NCBI Taxonomy" id="374847"/>
    <lineage>
        <taxon>Archaea</taxon>
        <taxon>Thermoproteota</taxon>
        <taxon>Candidatus Korarchaeia</taxon>
        <taxon>Candidatus Korarchaeales</taxon>
        <taxon>Candidatus Korarchaeaceae</taxon>
        <taxon>Candidatus Korarchaeum</taxon>
    </lineage>
</organism>
<accession>B1L548</accession>
<dbReference type="Gene3D" id="3.40.640.10">
    <property type="entry name" value="Type I PLP-dependent aspartate aminotransferase-like (Major domain)"/>
    <property type="match status" value="1"/>
</dbReference>
<evidence type="ECO:0000256" key="2">
    <source>
        <dbReference type="ARBA" id="ARBA00022576"/>
    </source>
</evidence>
<dbReference type="SUPFAM" id="SSF53383">
    <property type="entry name" value="PLP-dependent transferases"/>
    <property type="match status" value="1"/>
</dbReference>